<dbReference type="EMBL" id="AGNK02003337">
    <property type="status" value="NOT_ANNOTATED_CDS"/>
    <property type="molecule type" value="Genomic_DNA"/>
</dbReference>
<evidence type="ECO:0000313" key="2">
    <source>
        <dbReference type="EnsemblPlants" id="KQL07389"/>
    </source>
</evidence>
<feature type="region of interest" description="Disordered" evidence="1">
    <location>
        <begin position="1"/>
        <end position="27"/>
    </location>
</feature>
<reference evidence="2" key="2">
    <citation type="submission" date="2018-08" db="UniProtKB">
        <authorList>
            <consortium name="EnsemblPlants"/>
        </authorList>
    </citation>
    <scope>IDENTIFICATION</scope>
    <source>
        <strain evidence="2">Yugu1</strain>
    </source>
</reference>
<dbReference type="Proteomes" id="UP000004995">
    <property type="component" value="Unassembled WGS sequence"/>
</dbReference>
<dbReference type="EnsemblPlants" id="KQL07389">
    <property type="protein sequence ID" value="KQL07389"/>
    <property type="gene ID" value="SETIT_003008mg"/>
</dbReference>
<accession>K3XM85</accession>
<dbReference type="AlphaFoldDB" id="K3XM85"/>
<keyword evidence="3" id="KW-1185">Reference proteome</keyword>
<protein>
    <submittedName>
        <fullName evidence="2">Uncharacterized protein</fullName>
    </submittedName>
</protein>
<dbReference type="HOGENOM" id="CLU_1410986_0_0_1"/>
<evidence type="ECO:0000313" key="3">
    <source>
        <dbReference type="Proteomes" id="UP000004995"/>
    </source>
</evidence>
<feature type="compositionally biased region" description="Basic residues" evidence="1">
    <location>
        <begin position="1"/>
        <end position="10"/>
    </location>
</feature>
<reference evidence="3" key="1">
    <citation type="journal article" date="2012" name="Nat. Biotechnol.">
        <title>Reference genome sequence of the model plant Setaria.</title>
        <authorList>
            <person name="Bennetzen J.L."/>
            <person name="Schmutz J."/>
            <person name="Wang H."/>
            <person name="Percifield R."/>
            <person name="Hawkins J."/>
            <person name="Pontaroli A.C."/>
            <person name="Estep M."/>
            <person name="Feng L."/>
            <person name="Vaughn J.N."/>
            <person name="Grimwood J."/>
            <person name="Jenkins J."/>
            <person name="Barry K."/>
            <person name="Lindquist E."/>
            <person name="Hellsten U."/>
            <person name="Deshpande S."/>
            <person name="Wang X."/>
            <person name="Wu X."/>
            <person name="Mitros T."/>
            <person name="Triplett J."/>
            <person name="Yang X."/>
            <person name="Ye C.Y."/>
            <person name="Mauro-Herrera M."/>
            <person name="Wang L."/>
            <person name="Li P."/>
            <person name="Sharma M."/>
            <person name="Sharma R."/>
            <person name="Ronald P.C."/>
            <person name="Panaud O."/>
            <person name="Kellogg E.A."/>
            <person name="Brutnell T.P."/>
            <person name="Doust A.N."/>
            <person name="Tuskan G.A."/>
            <person name="Rokhsar D."/>
            <person name="Devos K.M."/>
        </authorList>
    </citation>
    <scope>NUCLEOTIDE SEQUENCE [LARGE SCALE GENOMIC DNA]</scope>
    <source>
        <strain evidence="3">cv. Yugu1</strain>
    </source>
</reference>
<dbReference type="Gramene" id="KQL07389">
    <property type="protein sequence ID" value="KQL07389"/>
    <property type="gene ID" value="SETIT_003008mg"/>
</dbReference>
<organism evidence="2 3">
    <name type="scientific">Setaria italica</name>
    <name type="common">Foxtail millet</name>
    <name type="synonym">Panicum italicum</name>
    <dbReference type="NCBI Taxonomy" id="4555"/>
    <lineage>
        <taxon>Eukaryota</taxon>
        <taxon>Viridiplantae</taxon>
        <taxon>Streptophyta</taxon>
        <taxon>Embryophyta</taxon>
        <taxon>Tracheophyta</taxon>
        <taxon>Spermatophyta</taxon>
        <taxon>Magnoliopsida</taxon>
        <taxon>Liliopsida</taxon>
        <taxon>Poales</taxon>
        <taxon>Poaceae</taxon>
        <taxon>PACMAD clade</taxon>
        <taxon>Panicoideae</taxon>
        <taxon>Panicodae</taxon>
        <taxon>Paniceae</taxon>
        <taxon>Cenchrinae</taxon>
        <taxon>Setaria</taxon>
    </lineage>
</organism>
<evidence type="ECO:0000256" key="1">
    <source>
        <dbReference type="SAM" id="MobiDB-lite"/>
    </source>
</evidence>
<dbReference type="InParanoid" id="K3XM85"/>
<feature type="region of interest" description="Disordered" evidence="1">
    <location>
        <begin position="66"/>
        <end position="95"/>
    </location>
</feature>
<proteinExistence type="predicted"/>
<sequence length="193" mass="20740">MPQCARRGHGHGGETQVTGMERVGARGPDRLRKAGAVARAAALQRNDSCFPPFLLRRAALLDAAASPSAFEEPHPKGAHRGQHYDGRRRATASTAPRASAPALVILWTWTARARSALDAHVCHCSVPPERGAPAPLLPLPTPTCRRHVRSDPAFLFTLQSIRLVRCRFAFGGWKWNGMASEGEPEKGGSGGLT</sequence>
<name>K3XM85_SETIT</name>